<keyword evidence="6 9" id="KW-0560">Oxidoreductase</keyword>
<dbReference type="InterPro" id="IPR014710">
    <property type="entry name" value="RmlC-like_jellyroll"/>
</dbReference>
<evidence type="ECO:0000256" key="7">
    <source>
        <dbReference type="ARBA" id="ARBA00023004"/>
    </source>
</evidence>
<dbReference type="EC" id="1.13.11.54" evidence="9"/>
<protein>
    <recommendedName>
        <fullName evidence="9">Acireductone dioxygenase</fullName>
    </recommendedName>
    <alternativeName>
        <fullName evidence="9">1,2-dihydroxy-3-keto-5-methylthiopentene dioxygenase</fullName>
        <shortName evidence="9">DHK-MTPene dioxygenase</shortName>
    </alternativeName>
    <alternativeName>
        <fullName evidence="9">Acireductone dioxygenase (Fe(2+)-requiring)</fullName>
        <shortName evidence="9">ARD'</shortName>
        <shortName evidence="9">Fe-ARD</shortName>
        <ecNumber evidence="9">1.13.11.54</ecNumber>
    </alternativeName>
    <alternativeName>
        <fullName evidence="9">Acireductone dioxygenase (Ni(2+)-requiring)</fullName>
        <shortName evidence="9">ARD</shortName>
        <shortName evidence="9">Ni-ARD</shortName>
        <ecNumber evidence="9">1.13.11.53</ecNumber>
    </alternativeName>
</protein>
<comment type="cofactor">
    <cofactor evidence="9">
        <name>Ni(2+)</name>
        <dbReference type="ChEBI" id="CHEBI:49786"/>
    </cofactor>
    <text evidence="9">Binds 1 nickel ion per monomer.</text>
</comment>
<feature type="binding site" evidence="9">
    <location>
        <position position="99"/>
    </location>
    <ligand>
        <name>Ni(2+)</name>
        <dbReference type="ChEBI" id="CHEBI:49786"/>
    </ligand>
</feature>
<dbReference type="UniPathway" id="UPA00904">
    <property type="reaction ID" value="UER00878"/>
</dbReference>
<dbReference type="HAMAP" id="MF_01682">
    <property type="entry name" value="Salvage_MtnD"/>
    <property type="match status" value="1"/>
</dbReference>
<evidence type="ECO:0000313" key="11">
    <source>
        <dbReference type="Proteomes" id="UP000297891"/>
    </source>
</evidence>
<feature type="site" description="Important to generate the dianion" evidence="9">
    <location>
        <position position="105"/>
    </location>
</feature>
<dbReference type="GO" id="GO:0019509">
    <property type="term" value="P:L-methionine salvage from methylthioadenosine"/>
    <property type="evidence" value="ECO:0007669"/>
    <property type="project" value="UniProtKB-UniRule"/>
</dbReference>
<comment type="pathway">
    <text evidence="9">Amino-acid biosynthesis; L-methionine biosynthesis via salvage pathway; L-methionine from S-methyl-5-thio-alpha-D-ribose 1-phosphate: step 5/6.</text>
</comment>
<feature type="binding site" evidence="9">
    <location>
        <position position="141"/>
    </location>
    <ligand>
        <name>Fe(2+)</name>
        <dbReference type="ChEBI" id="CHEBI:29033"/>
    </ligand>
</feature>
<dbReference type="Gene3D" id="2.60.120.10">
    <property type="entry name" value="Jelly Rolls"/>
    <property type="match status" value="1"/>
</dbReference>
<evidence type="ECO:0000256" key="6">
    <source>
        <dbReference type="ARBA" id="ARBA00023002"/>
    </source>
</evidence>
<feature type="binding site" evidence="9">
    <location>
        <position position="97"/>
    </location>
    <ligand>
        <name>Fe(2+)</name>
        <dbReference type="ChEBI" id="CHEBI:29033"/>
    </ligand>
</feature>
<evidence type="ECO:0000256" key="3">
    <source>
        <dbReference type="ARBA" id="ARBA00022605"/>
    </source>
</evidence>
<dbReference type="EMBL" id="RQFP01000014">
    <property type="protein sequence ID" value="TGK91317.1"/>
    <property type="molecule type" value="Genomic_DNA"/>
</dbReference>
<comment type="caution">
    <text evidence="10">The sequence shown here is derived from an EMBL/GenBank/DDBJ whole genome shotgun (WGS) entry which is preliminary data.</text>
</comment>
<dbReference type="CDD" id="cd02232">
    <property type="entry name" value="cupin_ARD"/>
    <property type="match status" value="1"/>
</dbReference>
<name>A0A2M9Y359_9LEPT</name>
<dbReference type="AlphaFoldDB" id="A0A2M9Y359"/>
<reference evidence="10" key="1">
    <citation type="journal article" date="2019" name="PLoS Negl. Trop. Dis.">
        <title>Revisiting the worldwide diversity of Leptospira species in the environment.</title>
        <authorList>
            <person name="Vincent A.T."/>
            <person name="Schiettekatte O."/>
            <person name="Bourhy P."/>
            <person name="Veyrier F.J."/>
            <person name="Picardeau M."/>
        </authorList>
    </citation>
    <scope>NUCLEOTIDE SEQUENCE [LARGE SCALE GENOMIC DNA]</scope>
    <source>
        <strain evidence="10">201800277</strain>
    </source>
</reference>
<dbReference type="PANTHER" id="PTHR23418:SF0">
    <property type="entry name" value="ACIREDUCTONE DIOXYGENASE"/>
    <property type="match status" value="1"/>
</dbReference>
<feature type="binding site" evidence="9">
    <location>
        <position position="141"/>
    </location>
    <ligand>
        <name>Ni(2+)</name>
        <dbReference type="ChEBI" id="CHEBI:49786"/>
    </ligand>
</feature>
<comment type="subunit">
    <text evidence="9">Monomer.</text>
</comment>
<dbReference type="GO" id="GO:0010308">
    <property type="term" value="F:acireductone dioxygenase (Ni2+-requiring) activity"/>
    <property type="evidence" value="ECO:0007669"/>
    <property type="project" value="UniProtKB-UniRule"/>
</dbReference>
<dbReference type="RefSeq" id="WP_100790403.1">
    <property type="nucleotide sequence ID" value="NZ_NPDQ01000003.1"/>
</dbReference>
<keyword evidence="2 9" id="KW-0533">Nickel</keyword>
<evidence type="ECO:0000313" key="10">
    <source>
        <dbReference type="EMBL" id="TGK91317.1"/>
    </source>
</evidence>
<dbReference type="InterPro" id="IPR011051">
    <property type="entry name" value="RmlC_Cupin_sf"/>
</dbReference>
<feature type="binding site" evidence="9">
    <location>
        <position position="97"/>
    </location>
    <ligand>
        <name>Ni(2+)</name>
        <dbReference type="ChEBI" id="CHEBI:49786"/>
    </ligand>
</feature>
<comment type="catalytic activity">
    <reaction evidence="9">
        <text>1,2-dihydroxy-5-(methylsulfanyl)pent-1-en-3-one + O2 = 3-(methylsulfanyl)propanoate + CO + formate + 2 H(+)</text>
        <dbReference type="Rhea" id="RHEA:14161"/>
        <dbReference type="ChEBI" id="CHEBI:15378"/>
        <dbReference type="ChEBI" id="CHEBI:15379"/>
        <dbReference type="ChEBI" id="CHEBI:15740"/>
        <dbReference type="ChEBI" id="CHEBI:17245"/>
        <dbReference type="ChEBI" id="CHEBI:49016"/>
        <dbReference type="ChEBI" id="CHEBI:49252"/>
        <dbReference type="EC" id="1.13.11.53"/>
    </reaction>
</comment>
<evidence type="ECO:0000256" key="5">
    <source>
        <dbReference type="ARBA" id="ARBA00022964"/>
    </source>
</evidence>
<keyword evidence="5 9" id="KW-0223">Dioxygenase</keyword>
<keyword evidence="3 9" id="KW-0028">Amino-acid biosynthesis</keyword>
<comment type="cofactor">
    <cofactor evidence="9">
        <name>Fe(2+)</name>
        <dbReference type="ChEBI" id="CHEBI:29033"/>
    </cofactor>
    <text evidence="9">Binds 1 Fe(2+) cation per monomer.</text>
</comment>
<evidence type="ECO:0000256" key="9">
    <source>
        <dbReference type="HAMAP-Rule" id="MF_01682"/>
    </source>
</evidence>
<gene>
    <name evidence="9" type="primary">mtnD</name>
    <name evidence="10" type="ORF">EHQ30_13895</name>
</gene>
<dbReference type="Pfam" id="PF03079">
    <property type="entry name" value="ARD"/>
    <property type="match status" value="1"/>
</dbReference>
<dbReference type="InterPro" id="IPR023956">
    <property type="entry name" value="ARD_bac"/>
</dbReference>
<dbReference type="OrthoDB" id="9795636at2"/>
<comment type="catalytic activity">
    <reaction evidence="1 9">
        <text>1,2-dihydroxy-5-(methylsulfanyl)pent-1-en-3-one + O2 = 4-methylsulfanyl-2-oxobutanoate + formate + 2 H(+)</text>
        <dbReference type="Rhea" id="RHEA:24504"/>
        <dbReference type="ChEBI" id="CHEBI:15378"/>
        <dbReference type="ChEBI" id="CHEBI:15379"/>
        <dbReference type="ChEBI" id="CHEBI:15740"/>
        <dbReference type="ChEBI" id="CHEBI:16723"/>
        <dbReference type="ChEBI" id="CHEBI:49252"/>
        <dbReference type="EC" id="1.13.11.54"/>
    </reaction>
</comment>
<proteinExistence type="inferred from homology"/>
<evidence type="ECO:0000256" key="8">
    <source>
        <dbReference type="ARBA" id="ARBA00023167"/>
    </source>
</evidence>
<dbReference type="InterPro" id="IPR004313">
    <property type="entry name" value="ARD"/>
</dbReference>
<sequence length="177" mass="20032">MATIVKKSETLTDGDVIKAFLVSKGLVYESFKTPEALDLILAQKGLNDAEKEEVLSGLEYRFDQLKKEHGYKANDLVVLHDEVPGIQDMLAKFDKLHIHTDEEVRYIIDGSGVFGFIIDGEKFEVHVGKGDFLSIPANTNHWFTLDQNLRIKAVRYFKDNSGWTPVYVDESKVLVNV</sequence>
<keyword evidence="11" id="KW-1185">Reference proteome</keyword>
<feature type="binding site" evidence="9">
    <location>
        <position position="103"/>
    </location>
    <ligand>
        <name>Ni(2+)</name>
        <dbReference type="ChEBI" id="CHEBI:49786"/>
    </ligand>
</feature>
<keyword evidence="8 9" id="KW-0486">Methionine biosynthesis</keyword>
<dbReference type="SUPFAM" id="SSF51182">
    <property type="entry name" value="RmlC-like cupins"/>
    <property type="match status" value="1"/>
</dbReference>
<dbReference type="EC" id="1.13.11.53" evidence="9"/>
<dbReference type="GO" id="GO:0019284">
    <property type="term" value="P:L-methionine salvage from S-adenosylmethionine"/>
    <property type="evidence" value="ECO:0007669"/>
    <property type="project" value="InterPro"/>
</dbReference>
<feature type="binding site" evidence="9">
    <location>
        <position position="103"/>
    </location>
    <ligand>
        <name>Fe(2+)</name>
        <dbReference type="ChEBI" id="CHEBI:29033"/>
    </ligand>
</feature>
<evidence type="ECO:0000256" key="1">
    <source>
        <dbReference type="ARBA" id="ARBA00000428"/>
    </source>
</evidence>
<organism evidence="10 11">
    <name type="scientific">Leptospira brenneri</name>
    <dbReference type="NCBI Taxonomy" id="2023182"/>
    <lineage>
        <taxon>Bacteria</taxon>
        <taxon>Pseudomonadati</taxon>
        <taxon>Spirochaetota</taxon>
        <taxon>Spirochaetia</taxon>
        <taxon>Leptospirales</taxon>
        <taxon>Leptospiraceae</taxon>
        <taxon>Leptospira</taxon>
    </lineage>
</organism>
<feature type="binding site" evidence="9">
    <location>
        <position position="99"/>
    </location>
    <ligand>
        <name>Fe(2+)</name>
        <dbReference type="ChEBI" id="CHEBI:29033"/>
    </ligand>
</feature>
<evidence type="ECO:0000256" key="4">
    <source>
        <dbReference type="ARBA" id="ARBA00022723"/>
    </source>
</evidence>
<dbReference type="GO" id="GO:0016151">
    <property type="term" value="F:nickel cation binding"/>
    <property type="evidence" value="ECO:0007669"/>
    <property type="project" value="UniProtKB-UniRule"/>
</dbReference>
<dbReference type="PANTHER" id="PTHR23418">
    <property type="entry name" value="ACIREDUCTONE DIOXYGENASE"/>
    <property type="match status" value="1"/>
</dbReference>
<comment type="function">
    <text evidence="9">Catalyzes 2 different reactions between oxygene and the acireductone 1,2-dihydroxy-3-keto-5-methylthiopentene (DHK-MTPene) depending upon the metal bound in the active site. Fe-containing acireductone dioxygenase (Fe-ARD) produces formate and 2-keto-4-methylthiobutyrate (KMTB), the alpha-ketoacid precursor of methionine in the methionine recycle pathway. Ni-containing acireductone dioxygenase (Ni-ARD) produces methylthiopropionate, carbon monoxide and formate, and does not lie on the methionine recycle pathway.</text>
</comment>
<evidence type="ECO:0000256" key="2">
    <source>
        <dbReference type="ARBA" id="ARBA00022596"/>
    </source>
</evidence>
<dbReference type="GO" id="GO:0010309">
    <property type="term" value="F:acireductone dioxygenase [iron(II)-requiring] activity"/>
    <property type="evidence" value="ECO:0007669"/>
    <property type="project" value="UniProtKB-UniRule"/>
</dbReference>
<comment type="caution">
    <text evidence="9">Lacks conserved residue(s) required for the propagation of feature annotation.</text>
</comment>
<keyword evidence="4 9" id="KW-0479">Metal-binding</keyword>
<accession>A0A2M9Y359</accession>
<comment type="similarity">
    <text evidence="9">Belongs to the acireductone dioxygenase (ARD) family.</text>
</comment>
<keyword evidence="7 9" id="KW-0408">Iron</keyword>
<dbReference type="Proteomes" id="UP000297891">
    <property type="component" value="Unassembled WGS sequence"/>
</dbReference>
<dbReference type="GO" id="GO:0005506">
    <property type="term" value="F:iron ion binding"/>
    <property type="evidence" value="ECO:0007669"/>
    <property type="project" value="UniProtKB-UniRule"/>
</dbReference>